<feature type="domain" description="Intradiol ring-cleavage dioxygenases" evidence="4">
    <location>
        <begin position="81"/>
        <end position="109"/>
    </location>
</feature>
<evidence type="ECO:0000259" key="4">
    <source>
        <dbReference type="PROSITE" id="PS00083"/>
    </source>
</evidence>
<protein>
    <submittedName>
        <fullName evidence="5">Protocatechuate 3,4-dioxygenase beta subunit</fullName>
    </submittedName>
</protein>
<comment type="similarity">
    <text evidence="1">Belongs to the intradiol ring-cleavage dioxygenase family.</text>
</comment>
<reference evidence="5 6" key="1">
    <citation type="submission" date="2016-10" db="EMBL/GenBank/DDBJ databases">
        <authorList>
            <person name="de Groot N.N."/>
        </authorList>
    </citation>
    <scope>NUCLEOTIDE SEQUENCE [LARGE SCALE GENOMIC DNA]</scope>
    <source>
        <strain evidence="5 6">CPCC 100156</strain>
    </source>
</reference>
<evidence type="ECO:0000256" key="2">
    <source>
        <dbReference type="ARBA" id="ARBA00022964"/>
    </source>
</evidence>
<dbReference type="SUPFAM" id="SSF49482">
    <property type="entry name" value="Aromatic compound dioxygenase"/>
    <property type="match status" value="1"/>
</dbReference>
<accession>A0A1G6KRJ5</accession>
<keyword evidence="3" id="KW-0560">Oxidoreductase</keyword>
<evidence type="ECO:0000256" key="1">
    <source>
        <dbReference type="ARBA" id="ARBA00007825"/>
    </source>
</evidence>
<dbReference type="PROSITE" id="PS00083">
    <property type="entry name" value="INTRADIOL_DIOXYGENAS"/>
    <property type="match status" value="1"/>
</dbReference>
<dbReference type="GO" id="GO:0008199">
    <property type="term" value="F:ferric iron binding"/>
    <property type="evidence" value="ECO:0007669"/>
    <property type="project" value="InterPro"/>
</dbReference>
<dbReference type="PANTHER" id="PTHR33711">
    <property type="entry name" value="DIOXYGENASE, PUTATIVE (AFU_ORTHOLOGUE AFUA_2G02910)-RELATED"/>
    <property type="match status" value="1"/>
</dbReference>
<proteinExistence type="inferred from homology"/>
<keyword evidence="6" id="KW-1185">Reference proteome</keyword>
<dbReference type="InterPro" id="IPR050770">
    <property type="entry name" value="Intradiol_RC_Dioxygenase"/>
</dbReference>
<dbReference type="AlphaFoldDB" id="A0A1G6KRJ5"/>
<gene>
    <name evidence="5" type="ORF">SAMN04487779_1001620</name>
</gene>
<dbReference type="Proteomes" id="UP000198925">
    <property type="component" value="Unassembled WGS sequence"/>
</dbReference>
<evidence type="ECO:0000313" key="5">
    <source>
        <dbReference type="EMBL" id="SDC33709.1"/>
    </source>
</evidence>
<dbReference type="Gene3D" id="2.60.130.10">
    <property type="entry name" value="Aromatic compound dioxygenase"/>
    <property type="match status" value="1"/>
</dbReference>
<dbReference type="InterPro" id="IPR015889">
    <property type="entry name" value="Intradiol_dOase_core"/>
</dbReference>
<sequence>MQRHALPARFDPLPAGTVPIVPTPGYPGTFTHTPSQPPIRRPPGRGEIAGPIALHRKLPCGEANLAEPSPGRPALGQLIHLAGQVLDEDGRPVADAVVELWQANAAGRYAHANDVRDAPLDPNFRGHGRVRTDAEGRYGFFTIRPGAYPVPGAAVWWRPPHIHFSVLGPSSLARLVTQMFFPGDPLNPLDHIFMAVPDTAARDRLLARPLPPAEVGAGWLGYRHDIVLRGRQATPPLA</sequence>
<evidence type="ECO:0000313" key="6">
    <source>
        <dbReference type="Proteomes" id="UP000198925"/>
    </source>
</evidence>
<dbReference type="InterPro" id="IPR000627">
    <property type="entry name" value="Intradiol_dOase_C"/>
</dbReference>
<dbReference type="GO" id="GO:0016702">
    <property type="term" value="F:oxidoreductase activity, acting on single donors with incorporation of molecular oxygen, incorporation of two atoms of oxygen"/>
    <property type="evidence" value="ECO:0007669"/>
    <property type="project" value="InterPro"/>
</dbReference>
<dbReference type="PANTHER" id="PTHR33711:SF10">
    <property type="entry name" value="INTRADIOL RING-CLEAVAGE DIOXYGENASES DOMAIN-CONTAINING PROTEIN"/>
    <property type="match status" value="1"/>
</dbReference>
<name>A0A1G6KRJ5_9PROT</name>
<dbReference type="EMBL" id="FMZX01000001">
    <property type="protein sequence ID" value="SDC33709.1"/>
    <property type="molecule type" value="Genomic_DNA"/>
</dbReference>
<dbReference type="Pfam" id="PF00775">
    <property type="entry name" value="Dioxygenase_C"/>
    <property type="match status" value="1"/>
</dbReference>
<organism evidence="5 6">
    <name type="scientific">Belnapia rosea</name>
    <dbReference type="NCBI Taxonomy" id="938405"/>
    <lineage>
        <taxon>Bacteria</taxon>
        <taxon>Pseudomonadati</taxon>
        <taxon>Pseudomonadota</taxon>
        <taxon>Alphaproteobacteria</taxon>
        <taxon>Acetobacterales</taxon>
        <taxon>Roseomonadaceae</taxon>
        <taxon>Belnapia</taxon>
    </lineage>
</organism>
<keyword evidence="2 5" id="KW-0223">Dioxygenase</keyword>
<dbReference type="STRING" id="938405.SAMN02927895_00920"/>
<dbReference type="RefSeq" id="WP_090660328.1">
    <property type="nucleotide sequence ID" value="NZ_FMZX01000001.1"/>
</dbReference>
<evidence type="ECO:0000256" key="3">
    <source>
        <dbReference type="ARBA" id="ARBA00023002"/>
    </source>
</evidence>